<dbReference type="SUPFAM" id="SSF53720">
    <property type="entry name" value="ALDH-like"/>
    <property type="match status" value="1"/>
</dbReference>
<dbReference type="GO" id="GO:0036243">
    <property type="term" value="F:succinate-semialdehyde dehydrogenase (NADP+) activity"/>
    <property type="evidence" value="ECO:0007669"/>
    <property type="project" value="UniProtKB-EC"/>
</dbReference>
<dbReference type="FunFam" id="3.40.605.10:FF:000012">
    <property type="entry name" value="NAD-dependent succinate-semialdehyde dehydrogenase"/>
    <property type="match status" value="1"/>
</dbReference>
<dbReference type="EC" id="1.2.1.20" evidence="5"/>
<dbReference type="EC" id="1.2.1.79" evidence="5"/>
<dbReference type="PANTHER" id="PTHR43217">
    <property type="entry name" value="SUCCINATE SEMIALDEHYDE DEHYDROGENASE [NAD(P)+] SAD"/>
    <property type="match status" value="1"/>
</dbReference>
<comment type="similarity">
    <text evidence="1">Belongs to the aldehyde dehydrogenase family.</text>
</comment>
<dbReference type="InterPro" id="IPR016161">
    <property type="entry name" value="Ald_DH/histidinol_DH"/>
</dbReference>
<keyword evidence="3 5" id="KW-0560">Oxidoreductase</keyword>
<keyword evidence="2" id="KW-0521">NADP</keyword>
<evidence type="ECO:0000256" key="1">
    <source>
        <dbReference type="ARBA" id="ARBA00009986"/>
    </source>
</evidence>
<evidence type="ECO:0000259" key="4">
    <source>
        <dbReference type="Pfam" id="PF00171"/>
    </source>
</evidence>
<proteinExistence type="inferred from homology"/>
<name>A0AAW8ELG9_VARPD</name>
<evidence type="ECO:0000256" key="3">
    <source>
        <dbReference type="ARBA" id="ARBA00023002"/>
    </source>
</evidence>
<dbReference type="RefSeq" id="WP_307596069.1">
    <property type="nucleotide sequence ID" value="NZ_JAUSRV010000014.1"/>
</dbReference>
<sequence>MTIESINPATGEKLEAHAEMPRAAVDDIIGKTHEAFLAWRGTSFEQRAQHLREAAKILRARSDTWGRLMAHEMGKPLRDGIAEAQKCAACCEFFADNAARLLAREPADTEARTSFATFNPLGVVLAVMPWNFPFWQVFRFAAPALMAGNAAVLKHASNVPGCALAIEQILREAGMPEHLFRTLLIGNAQVDAAIGHPLVRAVTLTGSGPAGSAVARKAGEMLKKTVLELGGSDPYLVLEDADLELAASVCTKGRLVNGGQSCIAAKRFIVVEPVRREFEQRFLQKMKAVRQGDPLDMATDIGPLARHDLRDALHRQVAQSVQRGARCLLGGQVPEGPGAYYPPTVLTDVAKGMPAYDEELFGPVAAVIPVRGEEEAIAVANDSSFGLGAAVLTRDLARAERIAAESIEAGCVFVNEAVRSDPRLPFGGVKDSGYGRELSGYGIKEFVNIKTVWVAQAGHQ</sequence>
<accession>A0AAW8ELG9</accession>
<comment type="caution">
    <text evidence="5">The sequence shown here is derived from an EMBL/GenBank/DDBJ whole genome shotgun (WGS) entry which is preliminary data.</text>
</comment>
<dbReference type="InterPro" id="IPR047110">
    <property type="entry name" value="GABD/Sad-like"/>
</dbReference>
<dbReference type="Gene3D" id="3.40.605.10">
    <property type="entry name" value="Aldehyde Dehydrogenase, Chain A, domain 1"/>
    <property type="match status" value="1"/>
</dbReference>
<evidence type="ECO:0000313" key="5">
    <source>
        <dbReference type="EMBL" id="MDP9973863.1"/>
    </source>
</evidence>
<dbReference type="InterPro" id="IPR016160">
    <property type="entry name" value="Ald_DH_CS_CYS"/>
</dbReference>
<dbReference type="PROSITE" id="PS00070">
    <property type="entry name" value="ALDEHYDE_DEHYDR_CYS"/>
    <property type="match status" value="1"/>
</dbReference>
<dbReference type="GO" id="GO:0004030">
    <property type="term" value="F:aldehyde dehydrogenase [NAD(P)+] activity"/>
    <property type="evidence" value="ECO:0007669"/>
    <property type="project" value="InterPro"/>
</dbReference>
<evidence type="ECO:0000313" key="6">
    <source>
        <dbReference type="Proteomes" id="UP001224845"/>
    </source>
</evidence>
<feature type="domain" description="Aldehyde dehydrogenase" evidence="4">
    <location>
        <begin position="2"/>
        <end position="452"/>
    </location>
</feature>
<dbReference type="EMBL" id="JAUSRV010000014">
    <property type="protein sequence ID" value="MDP9973863.1"/>
    <property type="molecule type" value="Genomic_DNA"/>
</dbReference>
<dbReference type="CDD" id="cd07100">
    <property type="entry name" value="ALDH_SSADH1_GabD1"/>
    <property type="match status" value="1"/>
</dbReference>
<dbReference type="PANTHER" id="PTHR43217:SF1">
    <property type="entry name" value="SUCCINATE SEMIALDEHYDE DEHYDROGENASE [NAD(P)+] SAD"/>
    <property type="match status" value="1"/>
</dbReference>
<dbReference type="InterPro" id="IPR044148">
    <property type="entry name" value="ALDH_GabD1-like"/>
</dbReference>
<gene>
    <name evidence="5" type="ORF">J2W39_005126</name>
</gene>
<reference evidence="5" key="1">
    <citation type="submission" date="2023-07" db="EMBL/GenBank/DDBJ databases">
        <title>Sorghum-associated microbial communities from plants grown in Nebraska, USA.</title>
        <authorList>
            <person name="Schachtman D."/>
        </authorList>
    </citation>
    <scope>NUCLEOTIDE SEQUENCE</scope>
    <source>
        <strain evidence="5">DS3315</strain>
    </source>
</reference>
<dbReference type="GO" id="GO:0004777">
    <property type="term" value="F:succinate-semialdehyde dehydrogenase (NAD+) activity"/>
    <property type="evidence" value="ECO:0007669"/>
    <property type="project" value="TreeGrafter"/>
</dbReference>
<dbReference type="Gene3D" id="3.40.309.10">
    <property type="entry name" value="Aldehyde Dehydrogenase, Chain A, domain 2"/>
    <property type="match status" value="1"/>
</dbReference>
<protein>
    <submittedName>
        <fullName evidence="5">Succinate-semialdehyde dehydrogenase/glutarate-semialdehyde dehydrogenase</fullName>
        <ecNumber evidence="5">1.2.1.16</ecNumber>
        <ecNumber evidence="5">1.2.1.20</ecNumber>
        <ecNumber evidence="5">1.2.1.79</ecNumber>
    </submittedName>
</protein>
<dbReference type="Pfam" id="PF00171">
    <property type="entry name" value="Aldedh"/>
    <property type="match status" value="1"/>
</dbReference>
<dbReference type="AlphaFoldDB" id="A0AAW8ELG9"/>
<dbReference type="FunFam" id="3.40.309.10:FF:000010">
    <property type="entry name" value="Gamma-aminobutyraldehyde dehydrogenase"/>
    <property type="match status" value="1"/>
</dbReference>
<dbReference type="InterPro" id="IPR016162">
    <property type="entry name" value="Ald_DH_N"/>
</dbReference>
<evidence type="ECO:0000256" key="2">
    <source>
        <dbReference type="ARBA" id="ARBA00022857"/>
    </source>
</evidence>
<dbReference type="InterPro" id="IPR015590">
    <property type="entry name" value="Aldehyde_DH_dom"/>
</dbReference>
<organism evidence="5 6">
    <name type="scientific">Variovorax paradoxus</name>
    <dbReference type="NCBI Taxonomy" id="34073"/>
    <lineage>
        <taxon>Bacteria</taxon>
        <taxon>Pseudomonadati</taxon>
        <taxon>Pseudomonadota</taxon>
        <taxon>Betaproteobacteria</taxon>
        <taxon>Burkholderiales</taxon>
        <taxon>Comamonadaceae</taxon>
        <taxon>Variovorax</taxon>
    </lineage>
</organism>
<dbReference type="GO" id="GO:0102810">
    <property type="term" value="F:glutarate-semialdehyde dehydrogenase (NADP+) activity"/>
    <property type="evidence" value="ECO:0007669"/>
    <property type="project" value="UniProtKB-EC"/>
</dbReference>
<dbReference type="Proteomes" id="UP001224845">
    <property type="component" value="Unassembled WGS sequence"/>
</dbReference>
<dbReference type="InterPro" id="IPR016163">
    <property type="entry name" value="Ald_DH_C"/>
</dbReference>
<dbReference type="EC" id="1.2.1.16" evidence="5"/>